<organism evidence="3 4">
    <name type="scientific">Mycena albidolilacea</name>
    <dbReference type="NCBI Taxonomy" id="1033008"/>
    <lineage>
        <taxon>Eukaryota</taxon>
        <taxon>Fungi</taxon>
        <taxon>Dikarya</taxon>
        <taxon>Basidiomycota</taxon>
        <taxon>Agaricomycotina</taxon>
        <taxon>Agaricomycetes</taxon>
        <taxon>Agaricomycetidae</taxon>
        <taxon>Agaricales</taxon>
        <taxon>Marasmiineae</taxon>
        <taxon>Mycenaceae</taxon>
        <taxon>Mycena</taxon>
    </lineage>
</organism>
<evidence type="ECO:0000259" key="2">
    <source>
        <dbReference type="Pfam" id="PF20149"/>
    </source>
</evidence>
<gene>
    <name evidence="3" type="ORF">DFH08DRAFT_1088565</name>
</gene>
<feature type="compositionally biased region" description="Basic residues" evidence="1">
    <location>
        <begin position="153"/>
        <end position="162"/>
    </location>
</feature>
<dbReference type="EMBL" id="JARIHO010000087">
    <property type="protein sequence ID" value="KAJ7307754.1"/>
    <property type="molecule type" value="Genomic_DNA"/>
</dbReference>
<reference evidence="3" key="1">
    <citation type="submission" date="2023-03" db="EMBL/GenBank/DDBJ databases">
        <title>Massive genome expansion in bonnet fungi (Mycena s.s.) driven by repeated elements and novel gene families across ecological guilds.</title>
        <authorList>
            <consortium name="Lawrence Berkeley National Laboratory"/>
            <person name="Harder C.B."/>
            <person name="Miyauchi S."/>
            <person name="Viragh M."/>
            <person name="Kuo A."/>
            <person name="Thoen E."/>
            <person name="Andreopoulos B."/>
            <person name="Lu D."/>
            <person name="Skrede I."/>
            <person name="Drula E."/>
            <person name="Henrissat B."/>
            <person name="Morin E."/>
            <person name="Kohler A."/>
            <person name="Barry K."/>
            <person name="LaButti K."/>
            <person name="Morin E."/>
            <person name="Salamov A."/>
            <person name="Lipzen A."/>
            <person name="Mereny Z."/>
            <person name="Hegedus B."/>
            <person name="Baldrian P."/>
            <person name="Stursova M."/>
            <person name="Weitz H."/>
            <person name="Taylor A."/>
            <person name="Grigoriev I.V."/>
            <person name="Nagy L.G."/>
            <person name="Martin F."/>
            <person name="Kauserud H."/>
        </authorList>
    </citation>
    <scope>NUCLEOTIDE SEQUENCE</scope>
    <source>
        <strain evidence="3">CBHHK002</strain>
    </source>
</reference>
<accession>A0AAD7EBD8</accession>
<keyword evidence="4" id="KW-1185">Reference proteome</keyword>
<proteinExistence type="predicted"/>
<feature type="compositionally biased region" description="Acidic residues" evidence="1">
    <location>
        <begin position="123"/>
        <end position="138"/>
    </location>
</feature>
<evidence type="ECO:0000313" key="4">
    <source>
        <dbReference type="Proteomes" id="UP001218218"/>
    </source>
</evidence>
<protein>
    <recommendedName>
        <fullName evidence="2">DUF6532 domain-containing protein</fullName>
    </recommendedName>
</protein>
<name>A0AAD7EBD8_9AGAR</name>
<feature type="region of interest" description="Disordered" evidence="1">
    <location>
        <begin position="1"/>
        <end position="20"/>
    </location>
</feature>
<dbReference type="Pfam" id="PF20149">
    <property type="entry name" value="DUF6532"/>
    <property type="match status" value="1"/>
</dbReference>
<feature type="region of interest" description="Disordered" evidence="1">
    <location>
        <begin position="47"/>
        <end position="170"/>
    </location>
</feature>
<feature type="domain" description="DUF6532" evidence="2">
    <location>
        <begin position="184"/>
        <end position="369"/>
    </location>
</feature>
<feature type="compositionally biased region" description="Low complexity" evidence="1">
    <location>
        <begin position="67"/>
        <end position="76"/>
    </location>
</feature>
<dbReference type="AlphaFoldDB" id="A0AAD7EBD8"/>
<evidence type="ECO:0000256" key="1">
    <source>
        <dbReference type="SAM" id="MobiDB-lite"/>
    </source>
</evidence>
<dbReference type="Proteomes" id="UP001218218">
    <property type="component" value="Unassembled WGS sequence"/>
</dbReference>
<evidence type="ECO:0000313" key="3">
    <source>
        <dbReference type="EMBL" id="KAJ7307754.1"/>
    </source>
</evidence>
<sequence>MPPRTSKEKPSVAKKAKQSELEKLIAQQKKTEKLLAEANTKFLAKRNADMLDEEEEAAPAKKKAKSSKSNSSAPASDSFGEDDAAALDGLLGSNRVGAADETDKDSDDGSASDSGGVSLNNGEDMDDDEEDEEDDELPSIDSDMVIEDPIKKGAQRHTKKTGSSRVTQSTFTPTSVRLANVGRQAVRVEIATKEGFPLNHAGFALEAMSNVVAALDSPELVERLAMATDERRSQLIAYAWGGAPQVRGEVKTLCNGAVGLFGIPGDLTPEQIETHIKWLTGKTSIFKFGGIDLETQTYDVQQPYGAPFYKDVMTKQWFDSAKSEGVRAASFQRFIDSPVPVLTLITDGNSLKEWAIGVRIKIKFTEEEFGQGTSIIELHCSICRPTPLLGSRSSSGTSTPRSLQRRTSPISSLLPTTLRRTSSEVWTSRLWKLAPPPKRLPLNNSSLHDLHSLCSADDEPYSYRMFIILSTLAFLLFKIISNFNSDLSIQ</sequence>
<dbReference type="InterPro" id="IPR045341">
    <property type="entry name" value="DUF6532"/>
</dbReference>
<feature type="compositionally biased region" description="Acidic residues" evidence="1">
    <location>
        <begin position="100"/>
        <end position="110"/>
    </location>
</feature>
<comment type="caution">
    <text evidence="3">The sequence shown here is derived from an EMBL/GenBank/DDBJ whole genome shotgun (WGS) entry which is preliminary data.</text>
</comment>